<sequence length="309" mass="31884">MPWRRSKAGRVLRAPQVVVVGDLIYDVLARFDGPLAFGTDFFAPVHAQPGGSGANTAAWLARLGAETAFVARVGDDPLGRLLAEELARDGVVARLARDKGVETGKVVALVDGDGERTLITYRGAGENLSPEDLPEDLFGPGGHLHLSGYLFSGGARREAALAALERARANGMTTSVDPSSTTLLEALGPEEFLGWTTGVDLAFPNRAEGAVLAGTTEEDQILNTLLRHYANVVLKLGAGGAAYAGAGGERVRVPASPARVVDTTGAGDAACAGFLAAWLRGKGPEEALRGGVELAAEVVGKVGGRPAGR</sequence>
<dbReference type="PRINTS" id="PR00990">
    <property type="entry name" value="RIBOKINASE"/>
</dbReference>
<dbReference type="PANTHER" id="PTHR43320">
    <property type="entry name" value="SUGAR KINASE"/>
    <property type="match status" value="1"/>
</dbReference>
<dbReference type="Gene3D" id="3.40.1190.20">
    <property type="match status" value="1"/>
</dbReference>
<evidence type="ECO:0000256" key="2">
    <source>
        <dbReference type="ARBA" id="ARBA00022679"/>
    </source>
</evidence>
<accession>A0A6G8PTA2</accession>
<dbReference type="InterPro" id="IPR002173">
    <property type="entry name" value="Carboh/pur_kinase_PfkB_CS"/>
</dbReference>
<dbReference type="InterPro" id="IPR052700">
    <property type="entry name" value="Carb_kinase_PfkB-like"/>
</dbReference>
<evidence type="ECO:0000313" key="7">
    <source>
        <dbReference type="Proteomes" id="UP000502706"/>
    </source>
</evidence>
<organism evidence="6 7">
    <name type="scientific">Rubrobacter marinus</name>
    <dbReference type="NCBI Taxonomy" id="2653852"/>
    <lineage>
        <taxon>Bacteria</taxon>
        <taxon>Bacillati</taxon>
        <taxon>Actinomycetota</taxon>
        <taxon>Rubrobacteria</taxon>
        <taxon>Rubrobacterales</taxon>
        <taxon>Rubrobacteraceae</taxon>
        <taxon>Rubrobacter</taxon>
    </lineage>
</organism>
<dbReference type="PANTHER" id="PTHR43320:SF3">
    <property type="entry name" value="CARBOHYDRATE KINASE PFKB DOMAIN-CONTAINING PROTEIN"/>
    <property type="match status" value="1"/>
</dbReference>
<dbReference type="InterPro" id="IPR029056">
    <property type="entry name" value="Ribokinase-like"/>
</dbReference>
<dbReference type="SUPFAM" id="SSF53613">
    <property type="entry name" value="Ribokinase-like"/>
    <property type="match status" value="1"/>
</dbReference>
<proteinExistence type="inferred from homology"/>
<keyword evidence="2 4" id="KW-0808">Transferase</keyword>
<dbReference type="PROSITE" id="PS00584">
    <property type="entry name" value="PFKB_KINASES_2"/>
    <property type="match status" value="1"/>
</dbReference>
<evidence type="ECO:0000256" key="3">
    <source>
        <dbReference type="ARBA" id="ARBA00022777"/>
    </source>
</evidence>
<evidence type="ECO:0000256" key="1">
    <source>
        <dbReference type="ARBA" id="ARBA00010688"/>
    </source>
</evidence>
<keyword evidence="7" id="KW-1185">Reference proteome</keyword>
<evidence type="ECO:0000259" key="5">
    <source>
        <dbReference type="Pfam" id="PF00294"/>
    </source>
</evidence>
<evidence type="ECO:0000313" key="6">
    <source>
        <dbReference type="EMBL" id="QIN77312.1"/>
    </source>
</evidence>
<dbReference type="AlphaFoldDB" id="A0A6G8PTA2"/>
<keyword evidence="3 4" id="KW-0418">Kinase</keyword>
<gene>
    <name evidence="6" type="ORF">GBA65_00940</name>
</gene>
<dbReference type="InterPro" id="IPR011611">
    <property type="entry name" value="PfkB_dom"/>
</dbReference>
<reference evidence="6 7" key="1">
    <citation type="submission" date="2019-10" db="EMBL/GenBank/DDBJ databases">
        <title>Rubrobacter sp nov SCSIO 52915 isolated from a deep-sea sediment in the South China Sea.</title>
        <authorList>
            <person name="Chen R.W."/>
        </authorList>
    </citation>
    <scope>NUCLEOTIDE SEQUENCE [LARGE SCALE GENOMIC DNA]</scope>
    <source>
        <strain evidence="6 7">SCSIO 52915</strain>
    </source>
</reference>
<dbReference type="PROSITE" id="PS00583">
    <property type="entry name" value="PFKB_KINASES_1"/>
    <property type="match status" value="1"/>
</dbReference>
<dbReference type="EMBL" id="CP045121">
    <property type="protein sequence ID" value="QIN77312.1"/>
    <property type="molecule type" value="Genomic_DNA"/>
</dbReference>
<dbReference type="InterPro" id="IPR002139">
    <property type="entry name" value="Ribo/fructo_kinase"/>
</dbReference>
<dbReference type="Proteomes" id="UP000502706">
    <property type="component" value="Chromosome"/>
</dbReference>
<protein>
    <recommendedName>
        <fullName evidence="5">Carbohydrate kinase PfkB domain-containing protein</fullName>
    </recommendedName>
</protein>
<dbReference type="KEGG" id="rmar:GBA65_00940"/>
<comment type="similarity">
    <text evidence="1 4">Belongs to the carbohydrate kinase PfkB family.</text>
</comment>
<dbReference type="GO" id="GO:0016301">
    <property type="term" value="F:kinase activity"/>
    <property type="evidence" value="ECO:0007669"/>
    <property type="project" value="UniProtKB-KW"/>
</dbReference>
<name>A0A6G8PTA2_9ACTN</name>
<dbReference type="CDD" id="cd01166">
    <property type="entry name" value="KdgK"/>
    <property type="match status" value="1"/>
</dbReference>
<dbReference type="Pfam" id="PF00294">
    <property type="entry name" value="PfkB"/>
    <property type="match status" value="1"/>
</dbReference>
<feature type="domain" description="Carbohydrate kinase PfkB" evidence="5">
    <location>
        <begin position="16"/>
        <end position="305"/>
    </location>
</feature>
<evidence type="ECO:0000256" key="4">
    <source>
        <dbReference type="RuleBase" id="RU003704"/>
    </source>
</evidence>